<dbReference type="Proteomes" id="UP001501074">
    <property type="component" value="Unassembled WGS sequence"/>
</dbReference>
<feature type="domain" description="FAD-binding" evidence="1">
    <location>
        <begin position="29"/>
        <end position="362"/>
    </location>
</feature>
<dbReference type="PANTHER" id="PTHR43422">
    <property type="entry name" value="THIAMINE THIAZOLE SYNTHASE"/>
    <property type="match status" value="1"/>
</dbReference>
<name>A0ABP7ABR4_9ACTN</name>
<gene>
    <name evidence="2" type="ORF">GCM10022223_52480</name>
</gene>
<comment type="caution">
    <text evidence="2">The sequence shown here is derived from an EMBL/GenBank/DDBJ whole genome shotgun (WGS) entry which is preliminary data.</text>
</comment>
<sequence length="460" mass="49172">MPESFISDFDALVQARPPAQPLVLFETATVLGGSIAGLLAARVLADHARQVVILERDELPARPGARTSTPQDQQVHTLLPAGRLWLERWLPGFTQETLDAGALLSGSEATATLLDGHRQADAGAGFELLGASRHLIEAAIRAKVLALPNVSVRHGRATGLRYTDGVVSGIDYVAEGTSQMLRTDFAVDAMGRPSRLSDWVAAADFDRPQLTRLESPINYTTAVFARADKAPDLPITCALSLFSPGHANAGVSVAAANAIEDDQWIVMLMGYDEARPGRTADEFRKICAGLPSVFATAASGPLTRDIVTYHQAESRRRDFAHLSHFPARLVAVGDAVASFNPIYGQGMSSAALHASCLSAYLIDETDLSVPAISFFERQQVVVDAAWAISAGGDSERLDAARGTDVPEQVAQQRWALQQIMSATLSDPSVAEAFNSVSYMLRHPASLGDPRLIERALAASN</sequence>
<organism evidence="2 3">
    <name type="scientific">Kineosporia mesophila</name>
    <dbReference type="NCBI Taxonomy" id="566012"/>
    <lineage>
        <taxon>Bacteria</taxon>
        <taxon>Bacillati</taxon>
        <taxon>Actinomycetota</taxon>
        <taxon>Actinomycetes</taxon>
        <taxon>Kineosporiales</taxon>
        <taxon>Kineosporiaceae</taxon>
        <taxon>Kineosporia</taxon>
    </lineage>
</organism>
<dbReference type="InterPro" id="IPR002938">
    <property type="entry name" value="FAD-bd"/>
</dbReference>
<proteinExistence type="predicted"/>
<keyword evidence="2" id="KW-0560">Oxidoreductase</keyword>
<keyword evidence="2" id="KW-0503">Monooxygenase</keyword>
<reference evidence="3" key="1">
    <citation type="journal article" date="2019" name="Int. J. Syst. Evol. Microbiol.">
        <title>The Global Catalogue of Microorganisms (GCM) 10K type strain sequencing project: providing services to taxonomists for standard genome sequencing and annotation.</title>
        <authorList>
            <consortium name="The Broad Institute Genomics Platform"/>
            <consortium name="The Broad Institute Genome Sequencing Center for Infectious Disease"/>
            <person name="Wu L."/>
            <person name="Ma J."/>
        </authorList>
    </citation>
    <scope>NUCLEOTIDE SEQUENCE [LARGE SCALE GENOMIC DNA]</scope>
    <source>
        <strain evidence="3">JCM 16902</strain>
    </source>
</reference>
<dbReference type="SUPFAM" id="SSF51905">
    <property type="entry name" value="FAD/NAD(P)-binding domain"/>
    <property type="match status" value="1"/>
</dbReference>
<evidence type="ECO:0000313" key="2">
    <source>
        <dbReference type="EMBL" id="GAA3628571.1"/>
    </source>
</evidence>
<accession>A0ABP7ABR4</accession>
<dbReference type="Gene3D" id="3.50.50.60">
    <property type="entry name" value="FAD/NAD(P)-binding domain"/>
    <property type="match status" value="1"/>
</dbReference>
<keyword evidence="3" id="KW-1185">Reference proteome</keyword>
<dbReference type="PANTHER" id="PTHR43422:SF3">
    <property type="entry name" value="THIAMINE THIAZOLE SYNTHASE"/>
    <property type="match status" value="1"/>
</dbReference>
<dbReference type="InterPro" id="IPR036188">
    <property type="entry name" value="FAD/NAD-bd_sf"/>
</dbReference>
<dbReference type="Pfam" id="PF01494">
    <property type="entry name" value="FAD_binding_3"/>
    <property type="match status" value="1"/>
</dbReference>
<evidence type="ECO:0000313" key="3">
    <source>
        <dbReference type="Proteomes" id="UP001501074"/>
    </source>
</evidence>
<evidence type="ECO:0000259" key="1">
    <source>
        <dbReference type="Pfam" id="PF01494"/>
    </source>
</evidence>
<protein>
    <submittedName>
        <fullName evidence="2">FAD-binding monooxygenase</fullName>
    </submittedName>
</protein>
<dbReference type="GO" id="GO:0004497">
    <property type="term" value="F:monooxygenase activity"/>
    <property type="evidence" value="ECO:0007669"/>
    <property type="project" value="UniProtKB-KW"/>
</dbReference>
<dbReference type="EMBL" id="BAAAZO010000010">
    <property type="protein sequence ID" value="GAA3628571.1"/>
    <property type="molecule type" value="Genomic_DNA"/>
</dbReference>